<evidence type="ECO:0000313" key="2">
    <source>
        <dbReference type="Proteomes" id="UP000248544"/>
    </source>
</evidence>
<accession>A0A2W2GGG5</accession>
<evidence type="ECO:0000313" key="1">
    <source>
        <dbReference type="EMBL" id="PZG47093.1"/>
    </source>
</evidence>
<protein>
    <submittedName>
        <fullName evidence="1">Uncharacterized protein</fullName>
    </submittedName>
</protein>
<keyword evidence="2" id="KW-1185">Reference proteome</keyword>
<gene>
    <name evidence="1" type="ORF">C1I98_13790</name>
</gene>
<comment type="caution">
    <text evidence="1">The sequence shown here is derived from an EMBL/GenBank/DDBJ whole genome shotgun (WGS) entry which is preliminary data.</text>
</comment>
<organism evidence="1 2">
    <name type="scientific">Spongiactinospora gelatinilytica</name>
    <dbReference type="NCBI Taxonomy" id="2666298"/>
    <lineage>
        <taxon>Bacteria</taxon>
        <taxon>Bacillati</taxon>
        <taxon>Actinomycetota</taxon>
        <taxon>Actinomycetes</taxon>
        <taxon>Streptosporangiales</taxon>
        <taxon>Streptosporangiaceae</taxon>
        <taxon>Spongiactinospora</taxon>
    </lineage>
</organism>
<sequence length="170" mass="18713">MPRQLPAFASNEAYVTWVKNNPHVCWRNCDVIPCGRRRYELYNLNLCNMNDAPARFVFTVSGTNVPSGTATFSTSDQQFKRFPVTAEIDPEGETTANRPVIVPAHYCGAFTVVLEFDQPLPCDASIELDVYEVVPRTSGTPQHRLAGAQEAAEDLALLGGYTFLAAPIDS</sequence>
<proteinExistence type="predicted"/>
<dbReference type="EMBL" id="POUA01000089">
    <property type="protein sequence ID" value="PZG47093.1"/>
    <property type="molecule type" value="Genomic_DNA"/>
</dbReference>
<dbReference type="Proteomes" id="UP000248544">
    <property type="component" value="Unassembled WGS sequence"/>
</dbReference>
<dbReference type="AlphaFoldDB" id="A0A2W2GGG5"/>
<reference evidence="1 2" key="1">
    <citation type="submission" date="2018-01" db="EMBL/GenBank/DDBJ databases">
        <title>Draft genome sequence of Sphaerisporangium sp. 7K107.</title>
        <authorList>
            <person name="Sahin N."/>
            <person name="Saygin H."/>
            <person name="Ay H."/>
        </authorList>
    </citation>
    <scope>NUCLEOTIDE SEQUENCE [LARGE SCALE GENOMIC DNA]</scope>
    <source>
        <strain evidence="1 2">7K107</strain>
    </source>
</reference>
<name>A0A2W2GGG5_9ACTN</name>